<dbReference type="HOGENOM" id="CLU_1365162_0_0_4"/>
<evidence type="ECO:0000259" key="4">
    <source>
        <dbReference type="Pfam" id="PF13505"/>
    </source>
</evidence>
<sequence length="205" mass="21221">MPTLKPFPSAAAVAAALLVLLVAVPVWAQPSSSPGGSGTSLSGGRGGYLGLNVGRSSYRLPCGPSSLTCDTDDESLNLYAGTLLGSFWGAEVGLLDMGRVERAGGRTRARGLNLSLVARAPVWQSAGVFGKLGTTYGRTDTSVQTGGDIPGGSENGFGLSFGAGISWDFTPRLSAVLEWDSHDFRFAGGGRDPVRSTSLGLQYRY</sequence>
<keyword evidence="2 3" id="KW-0732">Signal</keyword>
<dbReference type="Gene3D" id="2.40.160.20">
    <property type="match status" value="1"/>
</dbReference>
<comment type="subcellular location">
    <subcellularLocation>
        <location evidence="1">Cell outer membrane</location>
    </subcellularLocation>
</comment>
<protein>
    <submittedName>
        <fullName evidence="5">Outer membrane protein A-like protein</fullName>
    </submittedName>
</protein>
<name>F5XXD3_RAMTT</name>
<organism evidence="5 6">
    <name type="scientific">Ramlibacter tataouinensis (strain ATCC BAA-407 / DSM 14655 / LMG 21543 / TTB310)</name>
    <dbReference type="NCBI Taxonomy" id="365046"/>
    <lineage>
        <taxon>Bacteria</taxon>
        <taxon>Pseudomonadati</taxon>
        <taxon>Pseudomonadota</taxon>
        <taxon>Betaproteobacteria</taxon>
        <taxon>Burkholderiales</taxon>
        <taxon>Comamonadaceae</taxon>
        <taxon>Ramlibacter</taxon>
    </lineage>
</organism>
<dbReference type="OrthoDB" id="5360144at2"/>
<dbReference type="STRING" id="365046.Rta_31570"/>
<dbReference type="Proteomes" id="UP000008385">
    <property type="component" value="Chromosome"/>
</dbReference>
<feature type="chain" id="PRO_5003329463" evidence="3">
    <location>
        <begin position="29"/>
        <end position="205"/>
    </location>
</feature>
<reference evidence="6" key="1">
    <citation type="submission" date="2006-01" db="EMBL/GenBank/DDBJ databases">
        <title>Genome of the cyst-dividing bacterium Ramlibacter tataouinensis.</title>
        <authorList>
            <person name="Barakat M."/>
            <person name="Ortet P."/>
            <person name="De Luca G."/>
            <person name="Jourlin-Castelli C."/>
            <person name="Ansaldi M."/>
            <person name="Py B."/>
            <person name="Fichant G."/>
            <person name="Coutinho P."/>
            <person name="Voulhoux R."/>
            <person name="Bastien O."/>
            <person name="Roy S."/>
            <person name="Marechal E."/>
            <person name="Henrissat B."/>
            <person name="Quentin Y."/>
            <person name="Noirot P."/>
            <person name="Filloux A."/>
            <person name="Mejean V."/>
            <person name="DuBow M."/>
            <person name="Barras F."/>
            <person name="Heulin T."/>
        </authorList>
    </citation>
    <scope>NUCLEOTIDE SEQUENCE [LARGE SCALE GENOMIC DNA]</scope>
    <source>
        <strain evidence="6">ATCC BAA-407 / DSM 14655 / LMG 21543 / TTB310</strain>
    </source>
</reference>
<dbReference type="GO" id="GO:0009279">
    <property type="term" value="C:cell outer membrane"/>
    <property type="evidence" value="ECO:0007669"/>
    <property type="project" value="UniProtKB-SubCell"/>
</dbReference>
<dbReference type="InterPro" id="IPR011250">
    <property type="entry name" value="OMP/PagP_B-barrel"/>
</dbReference>
<proteinExistence type="predicted"/>
<dbReference type="InterPro" id="IPR027385">
    <property type="entry name" value="Beta-barrel_OMP"/>
</dbReference>
<dbReference type="SUPFAM" id="SSF56925">
    <property type="entry name" value="OMPA-like"/>
    <property type="match status" value="1"/>
</dbReference>
<keyword evidence="6" id="KW-1185">Reference proteome</keyword>
<evidence type="ECO:0000256" key="1">
    <source>
        <dbReference type="ARBA" id="ARBA00004442"/>
    </source>
</evidence>
<feature type="domain" description="Outer membrane protein beta-barrel" evidence="4">
    <location>
        <begin position="14"/>
        <end position="204"/>
    </location>
</feature>
<dbReference type="KEGG" id="rta:Rta_31570"/>
<dbReference type="RefSeq" id="WP_013902499.1">
    <property type="nucleotide sequence ID" value="NC_015677.1"/>
</dbReference>
<feature type="signal peptide" evidence="3">
    <location>
        <begin position="1"/>
        <end position="28"/>
    </location>
</feature>
<evidence type="ECO:0000256" key="3">
    <source>
        <dbReference type="SAM" id="SignalP"/>
    </source>
</evidence>
<dbReference type="AlphaFoldDB" id="F5XXD3"/>
<evidence type="ECO:0000313" key="5">
    <source>
        <dbReference type="EMBL" id="AEG94268.1"/>
    </source>
</evidence>
<reference evidence="5 6" key="2">
    <citation type="journal article" date="2011" name="PLoS ONE">
        <title>The Cyst-Dividing Bacterium Ramlibacter tataouinensis TTB310 Genome Reveals a Well-Stocked Toolbox for Adaptation to a Desert Environment.</title>
        <authorList>
            <person name="De Luca G."/>
            <person name="Barakat M."/>
            <person name="Ortet P."/>
            <person name="Fochesato S."/>
            <person name="Jourlin-Castelli C."/>
            <person name="Ansaldi M."/>
            <person name="Py B."/>
            <person name="Fichant G."/>
            <person name="Coutinho P.M."/>
            <person name="Voulhoux R."/>
            <person name="Bastien O."/>
            <person name="Marechal E."/>
            <person name="Henrissat B."/>
            <person name="Quentin Y."/>
            <person name="Noirot P."/>
            <person name="Filloux A."/>
            <person name="Mejean V."/>
            <person name="Dubow M.S."/>
            <person name="Barras F."/>
            <person name="Barbe V."/>
            <person name="Weissenbach J."/>
            <person name="Mihalcescu I."/>
            <person name="Vermeglio A."/>
            <person name="Achouak W."/>
            <person name="Heulin T."/>
        </authorList>
    </citation>
    <scope>NUCLEOTIDE SEQUENCE [LARGE SCALE GENOMIC DNA]</scope>
    <source>
        <strain evidence="6">ATCC BAA-407 / DSM 14655 / LMG 21543 / TTB310</strain>
    </source>
</reference>
<dbReference type="EMBL" id="CP000245">
    <property type="protein sequence ID" value="AEG94268.1"/>
    <property type="molecule type" value="Genomic_DNA"/>
</dbReference>
<dbReference type="Pfam" id="PF13505">
    <property type="entry name" value="OMP_b-brl"/>
    <property type="match status" value="1"/>
</dbReference>
<evidence type="ECO:0000256" key="2">
    <source>
        <dbReference type="ARBA" id="ARBA00022729"/>
    </source>
</evidence>
<gene>
    <name evidence="5" type="ordered locus">Rta_31570</name>
</gene>
<dbReference type="eggNOG" id="COG3637">
    <property type="taxonomic scope" value="Bacteria"/>
</dbReference>
<accession>F5XXD3</accession>
<evidence type="ECO:0000313" key="6">
    <source>
        <dbReference type="Proteomes" id="UP000008385"/>
    </source>
</evidence>